<dbReference type="SUPFAM" id="SSF57850">
    <property type="entry name" value="RING/U-box"/>
    <property type="match status" value="1"/>
</dbReference>
<dbReference type="InterPro" id="IPR026846">
    <property type="entry name" value="Nse2(Mms21)"/>
</dbReference>
<evidence type="ECO:0000256" key="5">
    <source>
        <dbReference type="ARBA" id="ARBA00022723"/>
    </source>
</evidence>
<dbReference type="UniPathway" id="UPA00886"/>
<evidence type="ECO:0000256" key="4">
    <source>
        <dbReference type="ARBA" id="ARBA00022679"/>
    </source>
</evidence>
<name>A0A7S3QJE0_9STRA</name>
<keyword evidence="7" id="KW-0833">Ubl conjugation pathway</keyword>
<evidence type="ECO:0000256" key="2">
    <source>
        <dbReference type="ARBA" id="ARBA00004718"/>
    </source>
</evidence>
<sequence>MSAAKAAATSIIRKEDEFMHGIERQNAVTGMLADFLAADGIVEKAVRAALESSGNEELANFEGFLEEQRTKVKNLTEGHIGTQRHAKAFISAMKSIRVDIENGTHSTGAGAGVAAGAANGEEENEDVKPAPPPNFEEILQNQIEAAKQEASAGYIDMQDEDMMKSIREKLRERAAGDDDDIELEITNEENEASFKCPITYALFERPMKNKVCHHVYSFAGITHHLKSKRRCPVAGCRNDNVTMQQLHECEETKLRVKRFKARAAREKEQRMTQDNDDYLDIDADNMEGAGTTFIE</sequence>
<comment type="subcellular location">
    <subcellularLocation>
        <location evidence="1">Nucleus</location>
    </subcellularLocation>
</comment>
<evidence type="ECO:0000256" key="6">
    <source>
        <dbReference type="ARBA" id="ARBA00022771"/>
    </source>
</evidence>
<keyword evidence="6 10" id="KW-0863">Zinc-finger</keyword>
<evidence type="ECO:0000259" key="12">
    <source>
        <dbReference type="PROSITE" id="PS51044"/>
    </source>
</evidence>
<comment type="similarity">
    <text evidence="3">Belongs to the NSE2 family.</text>
</comment>
<organism evidence="13">
    <name type="scientific">Chaetoceros debilis</name>
    <dbReference type="NCBI Taxonomy" id="122233"/>
    <lineage>
        <taxon>Eukaryota</taxon>
        <taxon>Sar</taxon>
        <taxon>Stramenopiles</taxon>
        <taxon>Ochrophyta</taxon>
        <taxon>Bacillariophyta</taxon>
        <taxon>Coscinodiscophyceae</taxon>
        <taxon>Chaetocerotophycidae</taxon>
        <taxon>Chaetocerotales</taxon>
        <taxon>Chaetocerotaceae</taxon>
        <taxon>Chaetoceros</taxon>
    </lineage>
</organism>
<keyword evidence="5" id="KW-0479">Metal-binding</keyword>
<evidence type="ECO:0000256" key="10">
    <source>
        <dbReference type="PROSITE-ProRule" id="PRU00452"/>
    </source>
</evidence>
<protein>
    <recommendedName>
        <fullName evidence="12">SP-RING-type domain-containing protein</fullName>
    </recommendedName>
</protein>
<keyword evidence="9" id="KW-0539">Nucleus</keyword>
<reference evidence="13" key="1">
    <citation type="submission" date="2021-01" db="EMBL/GenBank/DDBJ databases">
        <authorList>
            <person name="Corre E."/>
            <person name="Pelletier E."/>
            <person name="Niang G."/>
            <person name="Scheremetjew M."/>
            <person name="Finn R."/>
            <person name="Kale V."/>
            <person name="Holt S."/>
            <person name="Cochrane G."/>
            <person name="Meng A."/>
            <person name="Brown T."/>
            <person name="Cohen L."/>
        </authorList>
    </citation>
    <scope>NUCLEOTIDE SEQUENCE</scope>
    <source>
        <strain evidence="13">MM31A-1</strain>
    </source>
</reference>
<gene>
    <name evidence="13" type="ORF">CDEB00056_LOCUS23891</name>
</gene>
<dbReference type="GO" id="GO:0000724">
    <property type="term" value="P:double-strand break repair via homologous recombination"/>
    <property type="evidence" value="ECO:0007669"/>
    <property type="project" value="InterPro"/>
</dbReference>
<proteinExistence type="inferred from homology"/>
<dbReference type="PANTHER" id="PTHR21330:SF1">
    <property type="entry name" value="E3 SUMO-PROTEIN LIGASE NSE2"/>
    <property type="match status" value="1"/>
</dbReference>
<dbReference type="InterPro" id="IPR013083">
    <property type="entry name" value="Znf_RING/FYVE/PHD"/>
</dbReference>
<dbReference type="GO" id="GO:0005634">
    <property type="term" value="C:nucleus"/>
    <property type="evidence" value="ECO:0007669"/>
    <property type="project" value="UniProtKB-SubCell"/>
</dbReference>
<evidence type="ECO:0000256" key="3">
    <source>
        <dbReference type="ARBA" id="ARBA00008212"/>
    </source>
</evidence>
<dbReference type="GO" id="GO:0008270">
    <property type="term" value="F:zinc ion binding"/>
    <property type="evidence" value="ECO:0007669"/>
    <property type="project" value="UniProtKB-KW"/>
</dbReference>
<dbReference type="CDD" id="cd16651">
    <property type="entry name" value="SPL-RING_NSE2"/>
    <property type="match status" value="1"/>
</dbReference>
<dbReference type="AlphaFoldDB" id="A0A7S3QJE0"/>
<dbReference type="PROSITE" id="PS51044">
    <property type="entry name" value="ZF_SP_RING"/>
    <property type="match status" value="1"/>
</dbReference>
<dbReference type="GO" id="GO:0016925">
    <property type="term" value="P:protein sumoylation"/>
    <property type="evidence" value="ECO:0007669"/>
    <property type="project" value="UniProtKB-UniPathway"/>
</dbReference>
<dbReference type="PANTHER" id="PTHR21330">
    <property type="entry name" value="E3 SUMO-PROTEIN LIGASE NSE2"/>
    <property type="match status" value="1"/>
</dbReference>
<dbReference type="InterPro" id="IPR004181">
    <property type="entry name" value="Znf_MIZ"/>
</dbReference>
<evidence type="ECO:0000256" key="11">
    <source>
        <dbReference type="SAM" id="MobiDB-lite"/>
    </source>
</evidence>
<feature type="domain" description="SP-RING-type" evidence="12">
    <location>
        <begin position="177"/>
        <end position="269"/>
    </location>
</feature>
<evidence type="ECO:0000256" key="9">
    <source>
        <dbReference type="ARBA" id="ARBA00023242"/>
    </source>
</evidence>
<keyword evidence="8" id="KW-0862">Zinc</keyword>
<evidence type="ECO:0000256" key="1">
    <source>
        <dbReference type="ARBA" id="ARBA00004123"/>
    </source>
</evidence>
<evidence type="ECO:0000256" key="8">
    <source>
        <dbReference type="ARBA" id="ARBA00022833"/>
    </source>
</evidence>
<evidence type="ECO:0000313" key="13">
    <source>
        <dbReference type="EMBL" id="CAE0479038.1"/>
    </source>
</evidence>
<evidence type="ECO:0000256" key="7">
    <source>
        <dbReference type="ARBA" id="ARBA00022786"/>
    </source>
</evidence>
<comment type="pathway">
    <text evidence="2">Protein modification; protein sumoylation.</text>
</comment>
<dbReference type="Gene3D" id="3.30.40.10">
    <property type="entry name" value="Zinc/RING finger domain, C3HC4 (zinc finger)"/>
    <property type="match status" value="1"/>
</dbReference>
<dbReference type="GO" id="GO:0061665">
    <property type="term" value="F:SUMO ligase activity"/>
    <property type="evidence" value="ECO:0007669"/>
    <property type="project" value="TreeGrafter"/>
</dbReference>
<dbReference type="Pfam" id="PF11789">
    <property type="entry name" value="zf-Nse"/>
    <property type="match status" value="1"/>
</dbReference>
<accession>A0A7S3QJE0</accession>
<dbReference type="EMBL" id="HBIO01031166">
    <property type="protein sequence ID" value="CAE0479038.1"/>
    <property type="molecule type" value="Transcribed_RNA"/>
</dbReference>
<keyword evidence="4" id="KW-0808">Transferase</keyword>
<feature type="region of interest" description="Disordered" evidence="11">
    <location>
        <begin position="103"/>
        <end position="131"/>
    </location>
</feature>
<dbReference type="GO" id="GO:0030915">
    <property type="term" value="C:Smc5-Smc6 complex"/>
    <property type="evidence" value="ECO:0007669"/>
    <property type="project" value="InterPro"/>
</dbReference>